<organism evidence="3 4">
    <name type="scientific">Brachybacterium tyrofermentans</name>
    <dbReference type="NCBI Taxonomy" id="47848"/>
    <lineage>
        <taxon>Bacteria</taxon>
        <taxon>Bacillati</taxon>
        <taxon>Actinomycetota</taxon>
        <taxon>Actinomycetes</taxon>
        <taxon>Micrococcales</taxon>
        <taxon>Dermabacteraceae</taxon>
        <taxon>Brachybacterium</taxon>
    </lineage>
</organism>
<feature type="transmembrane region" description="Helical" evidence="2">
    <location>
        <begin position="151"/>
        <end position="172"/>
    </location>
</feature>
<evidence type="ECO:0000256" key="2">
    <source>
        <dbReference type="SAM" id="Phobius"/>
    </source>
</evidence>
<evidence type="ECO:0000313" key="3">
    <source>
        <dbReference type="EMBL" id="MFC5296737.1"/>
    </source>
</evidence>
<feature type="transmembrane region" description="Helical" evidence="2">
    <location>
        <begin position="203"/>
        <end position="223"/>
    </location>
</feature>
<dbReference type="GeneID" id="303298615"/>
<comment type="caution">
    <text evidence="3">The sequence shown here is derived from an EMBL/GenBank/DDBJ whole genome shotgun (WGS) entry which is preliminary data.</text>
</comment>
<reference evidence="4" key="1">
    <citation type="journal article" date="2019" name="Int. J. Syst. Evol. Microbiol.">
        <title>The Global Catalogue of Microorganisms (GCM) 10K type strain sequencing project: providing services to taxonomists for standard genome sequencing and annotation.</title>
        <authorList>
            <consortium name="The Broad Institute Genomics Platform"/>
            <consortium name="The Broad Institute Genome Sequencing Center for Infectious Disease"/>
            <person name="Wu L."/>
            <person name="Ma J."/>
        </authorList>
    </citation>
    <scope>NUCLEOTIDE SEQUENCE [LARGE SCALE GENOMIC DNA]</scope>
    <source>
        <strain evidence="4">CGMCC 1.16455</strain>
    </source>
</reference>
<dbReference type="Proteomes" id="UP001595937">
    <property type="component" value="Unassembled WGS sequence"/>
</dbReference>
<feature type="transmembrane region" description="Helical" evidence="2">
    <location>
        <begin position="229"/>
        <end position="248"/>
    </location>
</feature>
<accession>A0ABW0FBY5</accession>
<feature type="compositionally biased region" description="Low complexity" evidence="1">
    <location>
        <begin position="1"/>
        <end position="13"/>
    </location>
</feature>
<protein>
    <recommendedName>
        <fullName evidence="5">Integral membrane protein</fullName>
    </recommendedName>
</protein>
<keyword evidence="2" id="KW-0812">Transmembrane</keyword>
<sequence length="283" mass="29314">MTDTPGTPGSTDPHCADTHADPLADPQADPHADPYDHTGHDHPPTGADLVRDLVKGLSVLALVIPVIGVLLLIAILPFAPTSPVVLLLGIALGAAHLASLVATSLFVARTRKQLAVNPGLLAVRSGVEEALRLAAVLLALLLWPGDIRAELGVWIGAGAALVWVALATAQTVSTRRRIARPSDWSKEAVSTLLSERVGARSTVVMRLLDVVGTVAFQVGATVLVILSPVLVIGTAVLSIASGLSTLVLQRRSPAERARTPWAYAPLAIGLLTLALGSLGLITL</sequence>
<feature type="region of interest" description="Disordered" evidence="1">
    <location>
        <begin position="1"/>
        <end position="44"/>
    </location>
</feature>
<feature type="compositionally biased region" description="Basic and acidic residues" evidence="1">
    <location>
        <begin position="14"/>
        <end position="44"/>
    </location>
</feature>
<gene>
    <name evidence="3" type="ORF">ACFPK8_04375</name>
</gene>
<evidence type="ECO:0000313" key="4">
    <source>
        <dbReference type="Proteomes" id="UP001595937"/>
    </source>
</evidence>
<feature type="transmembrane region" description="Helical" evidence="2">
    <location>
        <begin position="85"/>
        <end position="108"/>
    </location>
</feature>
<keyword evidence="4" id="KW-1185">Reference proteome</keyword>
<keyword evidence="2" id="KW-0472">Membrane</keyword>
<keyword evidence="2" id="KW-1133">Transmembrane helix</keyword>
<name>A0ABW0FBY5_9MICO</name>
<feature type="transmembrane region" description="Helical" evidence="2">
    <location>
        <begin position="260"/>
        <end position="281"/>
    </location>
</feature>
<feature type="transmembrane region" description="Helical" evidence="2">
    <location>
        <begin position="59"/>
        <end position="79"/>
    </location>
</feature>
<evidence type="ECO:0008006" key="5">
    <source>
        <dbReference type="Google" id="ProtNLM"/>
    </source>
</evidence>
<proteinExistence type="predicted"/>
<dbReference type="EMBL" id="JBHSLN010000012">
    <property type="protein sequence ID" value="MFC5296737.1"/>
    <property type="molecule type" value="Genomic_DNA"/>
</dbReference>
<dbReference type="RefSeq" id="WP_343925653.1">
    <property type="nucleotide sequence ID" value="NZ_BAAAIR010000046.1"/>
</dbReference>
<evidence type="ECO:0000256" key="1">
    <source>
        <dbReference type="SAM" id="MobiDB-lite"/>
    </source>
</evidence>